<dbReference type="GO" id="GO:0031416">
    <property type="term" value="C:NatB complex"/>
    <property type="evidence" value="ECO:0007669"/>
    <property type="project" value="TreeGrafter"/>
</dbReference>
<protein>
    <submittedName>
        <fullName evidence="3">6068_t:CDS:1</fullName>
    </submittedName>
</protein>
<dbReference type="Pfam" id="PF13176">
    <property type="entry name" value="TPR_7"/>
    <property type="match status" value="1"/>
</dbReference>
<organism evidence="3 4">
    <name type="scientific">Diversispora eburnea</name>
    <dbReference type="NCBI Taxonomy" id="1213867"/>
    <lineage>
        <taxon>Eukaryota</taxon>
        <taxon>Fungi</taxon>
        <taxon>Fungi incertae sedis</taxon>
        <taxon>Mucoromycota</taxon>
        <taxon>Glomeromycotina</taxon>
        <taxon>Glomeromycetes</taxon>
        <taxon>Diversisporales</taxon>
        <taxon>Diversisporaceae</taxon>
        <taxon>Diversispora</taxon>
    </lineage>
</organism>
<dbReference type="PROSITE" id="PS50005">
    <property type="entry name" value="TPR"/>
    <property type="match status" value="1"/>
</dbReference>
<dbReference type="SMART" id="SM00028">
    <property type="entry name" value="TPR"/>
    <property type="match status" value="2"/>
</dbReference>
<dbReference type="InterPro" id="IPR019734">
    <property type="entry name" value="TPR_rpt"/>
</dbReference>
<dbReference type="InterPro" id="IPR019183">
    <property type="entry name" value="NAA25_NatB_aux_su"/>
</dbReference>
<dbReference type="Pfam" id="PF09797">
    <property type="entry name" value="NatB_MDM20"/>
    <property type="match status" value="1"/>
</dbReference>
<dbReference type="AlphaFoldDB" id="A0A9N8UZB7"/>
<evidence type="ECO:0000256" key="2">
    <source>
        <dbReference type="PROSITE-ProRule" id="PRU00339"/>
    </source>
</evidence>
<dbReference type="EMBL" id="CAJVPK010000007">
    <property type="protein sequence ID" value="CAG8432922.1"/>
    <property type="molecule type" value="Genomic_DNA"/>
</dbReference>
<dbReference type="Proteomes" id="UP000789706">
    <property type="component" value="Unassembled WGS sequence"/>
</dbReference>
<proteinExistence type="inferred from homology"/>
<dbReference type="Gene3D" id="1.25.40.1040">
    <property type="match status" value="1"/>
</dbReference>
<dbReference type="PANTHER" id="PTHR22767">
    <property type="entry name" value="N-TERMINAL ACETYLTRANSFERASE-RELATED"/>
    <property type="match status" value="1"/>
</dbReference>
<evidence type="ECO:0000313" key="3">
    <source>
        <dbReference type="EMBL" id="CAG8432922.1"/>
    </source>
</evidence>
<dbReference type="SUPFAM" id="SSF48452">
    <property type="entry name" value="TPR-like"/>
    <property type="match status" value="1"/>
</dbReference>
<accession>A0A9N8UZB7</accession>
<feature type="repeat" description="TPR" evidence="2">
    <location>
        <begin position="74"/>
        <end position="107"/>
    </location>
</feature>
<dbReference type="OrthoDB" id="1874341at2759"/>
<reference evidence="3" key="1">
    <citation type="submission" date="2021-06" db="EMBL/GenBank/DDBJ databases">
        <authorList>
            <person name="Kallberg Y."/>
            <person name="Tangrot J."/>
            <person name="Rosling A."/>
        </authorList>
    </citation>
    <scope>NUCLEOTIDE SEQUENCE</scope>
    <source>
        <strain evidence="3">AZ414A</strain>
    </source>
</reference>
<evidence type="ECO:0000256" key="1">
    <source>
        <dbReference type="ARBA" id="ARBA00006298"/>
    </source>
</evidence>
<comment type="similarity">
    <text evidence="1">Belongs to the MDM20/NAA25 family.</text>
</comment>
<sequence length="655" mass="75981">MFLTWCCVFDVGAVEAIDNNSLKSALQQCNKLLKKQPEALILKALKGLILERTGKTEEALKLCDQVKEKKPIDEPVLQALTMAYKSLGKYEKIVKIYENAILLNPNNEEIGNHWFMAMVRINDFKGQQQAALKLHKTFKSNKYLFWAIISLLLQAQSGPSRESDILLSLAERMMLKAVKEKGLKHIEAQKKYKEILEVLEDEELNNKCKDDVEVIRIRNDLLLKTENWTKANEISKNSLTETTKLIFGSKSCCFEDLQQYLKGIPLDLAKKIIEEFKSTINLLDDDKKSKITNIQKNVNIYKFERFLGLLEELSENEMLSYVNNLINLYKDALQYGKELLETEYQYGDDFIIIGSQILFDLYKKTDATQACYDSLPIYRSNEIEIQDFIEFQNELENSLQKVFIDREIIRLEFLNASKVAKNGITYLEELDVADLKYDDEYCENRRDNRDFAVLSNFNPINKPKFEEIIRVSPKLDLNWLKLFTLIPLILKNICVTKDIEVINSLTESLEKLLSQDYQKEKRLGDVIIKSSQLYLIIKEVQSGNKESISKIDAAMDNLINSLKVAEPEDISNHAIQELSWIHFHKFSLFLESQNIQNLNLTVKKHLQYLKKQLDIFKSIVEGEKSAPRIFEYIKSGSHIDFCSDEKTIGWQVYEI</sequence>
<keyword evidence="2" id="KW-0802">TPR repeat</keyword>
<comment type="caution">
    <text evidence="3">The sequence shown here is derived from an EMBL/GenBank/DDBJ whole genome shotgun (WGS) entry which is preliminary data.</text>
</comment>
<name>A0A9N8UZB7_9GLOM</name>
<dbReference type="PANTHER" id="PTHR22767:SF3">
    <property type="entry name" value="N-ALPHA-ACETYLTRANSFERASE 25, NATB AUXILIARY SUBUNIT"/>
    <property type="match status" value="1"/>
</dbReference>
<gene>
    <name evidence="3" type="ORF">DEBURN_LOCUS246</name>
</gene>
<evidence type="ECO:0000313" key="4">
    <source>
        <dbReference type="Proteomes" id="UP000789706"/>
    </source>
</evidence>
<keyword evidence="4" id="KW-1185">Reference proteome</keyword>
<dbReference type="InterPro" id="IPR011990">
    <property type="entry name" value="TPR-like_helical_dom_sf"/>
</dbReference>